<dbReference type="EMBL" id="BJWL01000027">
    <property type="protein sequence ID" value="GFZ18941.1"/>
    <property type="molecule type" value="Genomic_DNA"/>
</dbReference>
<dbReference type="InterPro" id="IPR002902">
    <property type="entry name" value="GNK2"/>
</dbReference>
<comment type="similarity">
    <text evidence="5">Belongs to the cysteine-rich repeat secretory protein family.</text>
</comment>
<evidence type="ECO:0000256" key="2">
    <source>
        <dbReference type="ARBA" id="ARBA00022525"/>
    </source>
</evidence>
<evidence type="ECO:0000313" key="10">
    <source>
        <dbReference type="Proteomes" id="UP000585474"/>
    </source>
</evidence>
<gene>
    <name evidence="9" type="ORF">Acr_27g0006800</name>
</gene>
<feature type="domain" description="Gnk2-homologous" evidence="8">
    <location>
        <begin position="1"/>
        <end position="63"/>
    </location>
</feature>
<protein>
    <recommendedName>
        <fullName evidence="8">Gnk2-homologous domain-containing protein</fullName>
    </recommendedName>
</protein>
<feature type="region of interest" description="Disordered" evidence="6">
    <location>
        <begin position="339"/>
        <end position="365"/>
    </location>
</feature>
<evidence type="ECO:0000256" key="5">
    <source>
        <dbReference type="ARBA" id="ARBA00038515"/>
    </source>
</evidence>
<dbReference type="CDD" id="cd23509">
    <property type="entry name" value="Gnk2-like"/>
    <property type="match status" value="2"/>
</dbReference>
<dbReference type="InterPro" id="IPR038408">
    <property type="entry name" value="GNK2_sf"/>
</dbReference>
<feature type="chain" id="PRO_5029870244" description="Gnk2-homologous domain-containing protein" evidence="7">
    <location>
        <begin position="22"/>
        <end position="365"/>
    </location>
</feature>
<feature type="signal peptide" evidence="7">
    <location>
        <begin position="1"/>
        <end position="21"/>
    </location>
</feature>
<evidence type="ECO:0000256" key="4">
    <source>
        <dbReference type="ARBA" id="ARBA00022737"/>
    </source>
</evidence>
<dbReference type="Gene3D" id="3.30.200.20">
    <property type="entry name" value="Phosphorylase Kinase, domain 1"/>
    <property type="match status" value="1"/>
</dbReference>
<keyword evidence="3 7" id="KW-0732">Signal</keyword>
<evidence type="ECO:0000259" key="8">
    <source>
        <dbReference type="PROSITE" id="PS51473"/>
    </source>
</evidence>
<comment type="subcellular location">
    <subcellularLocation>
        <location evidence="1">Secreted</location>
    </subcellularLocation>
</comment>
<feature type="domain" description="Gnk2-homologous" evidence="8">
    <location>
        <begin position="69"/>
        <end position="174"/>
    </location>
</feature>
<dbReference type="PROSITE" id="PS51473">
    <property type="entry name" value="GNK2"/>
    <property type="match status" value="2"/>
</dbReference>
<dbReference type="GO" id="GO:0005576">
    <property type="term" value="C:extracellular region"/>
    <property type="evidence" value="ECO:0007669"/>
    <property type="project" value="UniProtKB-SubCell"/>
</dbReference>
<dbReference type="Pfam" id="PF01657">
    <property type="entry name" value="Stress-antifung"/>
    <property type="match status" value="2"/>
</dbReference>
<dbReference type="Gene3D" id="3.30.430.20">
    <property type="entry name" value="Gnk2 domain, C-X8-C-X2-C motif"/>
    <property type="match status" value="2"/>
</dbReference>
<name>A0A7J0H7C5_9ERIC</name>
<evidence type="ECO:0000256" key="6">
    <source>
        <dbReference type="SAM" id="MobiDB-lite"/>
    </source>
</evidence>
<reference evidence="9 10" key="1">
    <citation type="submission" date="2019-07" db="EMBL/GenBank/DDBJ databases">
        <title>De Novo Assembly of kiwifruit Actinidia rufa.</title>
        <authorList>
            <person name="Sugita-Konishi S."/>
            <person name="Sato K."/>
            <person name="Mori E."/>
            <person name="Abe Y."/>
            <person name="Kisaki G."/>
            <person name="Hamano K."/>
            <person name="Suezawa K."/>
            <person name="Otani M."/>
            <person name="Fukuda T."/>
            <person name="Manabe T."/>
            <person name="Gomi K."/>
            <person name="Tabuchi M."/>
            <person name="Akimitsu K."/>
            <person name="Kataoka I."/>
        </authorList>
    </citation>
    <scope>NUCLEOTIDE SEQUENCE [LARGE SCALE GENOMIC DNA]</scope>
    <source>
        <strain evidence="10">cv. Fuchu</strain>
    </source>
</reference>
<evidence type="ECO:0000256" key="1">
    <source>
        <dbReference type="ARBA" id="ARBA00004613"/>
    </source>
</evidence>
<organism evidence="9 10">
    <name type="scientific">Actinidia rufa</name>
    <dbReference type="NCBI Taxonomy" id="165716"/>
    <lineage>
        <taxon>Eukaryota</taxon>
        <taxon>Viridiplantae</taxon>
        <taxon>Streptophyta</taxon>
        <taxon>Embryophyta</taxon>
        <taxon>Tracheophyta</taxon>
        <taxon>Spermatophyta</taxon>
        <taxon>Magnoliopsida</taxon>
        <taxon>eudicotyledons</taxon>
        <taxon>Gunneridae</taxon>
        <taxon>Pentapetalae</taxon>
        <taxon>asterids</taxon>
        <taxon>Ericales</taxon>
        <taxon>Actinidiaceae</taxon>
        <taxon>Actinidia</taxon>
    </lineage>
</organism>
<evidence type="ECO:0000256" key="3">
    <source>
        <dbReference type="ARBA" id="ARBA00022729"/>
    </source>
</evidence>
<evidence type="ECO:0000313" key="9">
    <source>
        <dbReference type="EMBL" id="GFZ18941.1"/>
    </source>
</evidence>
<keyword evidence="4" id="KW-0677">Repeat</keyword>
<proteinExistence type="inferred from homology"/>
<dbReference type="OrthoDB" id="1703116at2759"/>
<dbReference type="SUPFAM" id="SSF56112">
    <property type="entry name" value="Protein kinase-like (PK-like)"/>
    <property type="match status" value="1"/>
</dbReference>
<dbReference type="PANTHER" id="PTHR32411:SF43">
    <property type="entry name" value="CYSTEINE-RICH REPEAT SECRETORY PROTEIN 38"/>
    <property type="match status" value="1"/>
</dbReference>
<dbReference type="PANTHER" id="PTHR32411">
    <property type="entry name" value="CYSTEINE-RICH REPEAT SECRETORY PROTEIN 38-RELATED"/>
    <property type="match status" value="1"/>
</dbReference>
<dbReference type="InterPro" id="IPR011009">
    <property type="entry name" value="Kinase-like_dom_sf"/>
</dbReference>
<keyword evidence="2" id="KW-0964">Secreted</keyword>
<keyword evidence="10" id="KW-1185">Reference proteome</keyword>
<sequence>MSWQAILSYLPLLHFLHTVLAWSSECQTCIASAVEGVRLTCPNQAGGQIWYDYCMVRYSSVDFLGEVNSSVLFRMTDPTVAPDLESYVPIFEFLMENLSSIGAASDERYAIGRTKLLGNNTLYGYFECTRDLSSEDCAKCFSSVTVDMKLWCVTLQVCWVLTPNCNAQVTMSPASHVDWIFAPLLANPVLAPSPNSPGGSGSNGGNGKVDRENAVDMMRREGIDPRPNLFDLDELVAATDNFSTSNLLGSGGFGIVYKAWNLELEGRLIELVDETMGSLPVDEVARCMRIGLLCCQECIQDRPTVSSVLSMLSSNSASTIPPAGRPGYHQESINYEAVPEESEVDDPRNNHEVNSISHSFLVRGR</sequence>
<dbReference type="AlphaFoldDB" id="A0A7J0H7C5"/>
<dbReference type="Proteomes" id="UP000585474">
    <property type="component" value="Unassembled WGS sequence"/>
</dbReference>
<evidence type="ECO:0000256" key="7">
    <source>
        <dbReference type="SAM" id="SignalP"/>
    </source>
</evidence>
<dbReference type="InterPro" id="IPR050581">
    <property type="entry name" value="CRR_secretory_protein"/>
</dbReference>
<accession>A0A7J0H7C5</accession>
<comment type="caution">
    <text evidence="9">The sequence shown here is derived from an EMBL/GenBank/DDBJ whole genome shotgun (WGS) entry which is preliminary data.</text>
</comment>